<dbReference type="InterPro" id="IPR051908">
    <property type="entry name" value="Ribosomal_N-acetyltransferase"/>
</dbReference>
<gene>
    <name evidence="2" type="ORF">CIB54_16355</name>
</gene>
<reference evidence="2 3" key="1">
    <citation type="submission" date="2017-08" db="EMBL/GenBank/DDBJ databases">
        <authorList>
            <person name="de Groot N.N."/>
        </authorList>
    </citation>
    <scope>NUCLEOTIDE SEQUENCE [LARGE SCALE GENOMIC DNA]</scope>
    <source>
        <strain evidence="2 3">PfR 37</strain>
    </source>
</reference>
<evidence type="ECO:0000313" key="2">
    <source>
        <dbReference type="EMBL" id="PKH19271.1"/>
    </source>
</evidence>
<name>A0A2N1E3Z4_PSEFL</name>
<dbReference type="EMBL" id="NVXX01000022">
    <property type="protein sequence ID" value="PKH19271.1"/>
    <property type="molecule type" value="Genomic_DNA"/>
</dbReference>
<dbReference type="Gene3D" id="3.40.630.30">
    <property type="match status" value="1"/>
</dbReference>
<accession>A0A2N1E3Z4</accession>
<evidence type="ECO:0000259" key="1">
    <source>
        <dbReference type="PROSITE" id="PS51186"/>
    </source>
</evidence>
<dbReference type="Pfam" id="PF13302">
    <property type="entry name" value="Acetyltransf_3"/>
    <property type="match status" value="1"/>
</dbReference>
<dbReference type="PANTHER" id="PTHR43441:SF11">
    <property type="entry name" value="RIBOSOMAL-PROTEIN-SERINE ACETYLTRANSFERASE"/>
    <property type="match status" value="1"/>
</dbReference>
<sequence>MRINVPPSSEHPAVFLRQLERSDANDWYTYLTLPEVFEHTSWDLHSIEDLLPMFDAFDSTSVDSVRRLAIVDNHSQQLVGTIGFHTLSNANQTSEIAYDIAPSHWGKGIASAVCDAVTRWSFSAYGFVRVQATVLHTNARSENVLRRCHFQHEGLLRSYRMVRGTPRDFLLYSRLSTEQR</sequence>
<proteinExistence type="predicted"/>
<feature type="domain" description="N-acetyltransferase" evidence="1">
    <location>
        <begin position="14"/>
        <end position="176"/>
    </location>
</feature>
<dbReference type="PROSITE" id="PS51186">
    <property type="entry name" value="GNAT"/>
    <property type="match status" value="1"/>
</dbReference>
<dbReference type="GO" id="GO:0005737">
    <property type="term" value="C:cytoplasm"/>
    <property type="evidence" value="ECO:0007669"/>
    <property type="project" value="TreeGrafter"/>
</dbReference>
<dbReference type="InterPro" id="IPR016181">
    <property type="entry name" value="Acyl_CoA_acyltransferase"/>
</dbReference>
<dbReference type="GO" id="GO:1990189">
    <property type="term" value="F:protein N-terminal-serine acetyltransferase activity"/>
    <property type="evidence" value="ECO:0007669"/>
    <property type="project" value="TreeGrafter"/>
</dbReference>
<dbReference type="Proteomes" id="UP000233564">
    <property type="component" value="Unassembled WGS sequence"/>
</dbReference>
<dbReference type="SUPFAM" id="SSF55729">
    <property type="entry name" value="Acyl-CoA N-acyltransferases (Nat)"/>
    <property type="match status" value="1"/>
</dbReference>
<dbReference type="PANTHER" id="PTHR43441">
    <property type="entry name" value="RIBOSOMAL-PROTEIN-SERINE ACETYLTRANSFERASE"/>
    <property type="match status" value="1"/>
</dbReference>
<dbReference type="InterPro" id="IPR000182">
    <property type="entry name" value="GNAT_dom"/>
</dbReference>
<keyword evidence="2" id="KW-0808">Transferase</keyword>
<dbReference type="AlphaFoldDB" id="A0A2N1E3Z4"/>
<organism evidence="2 3">
    <name type="scientific">Pseudomonas fluorescens</name>
    <dbReference type="NCBI Taxonomy" id="294"/>
    <lineage>
        <taxon>Bacteria</taxon>
        <taxon>Pseudomonadati</taxon>
        <taxon>Pseudomonadota</taxon>
        <taxon>Gammaproteobacteria</taxon>
        <taxon>Pseudomonadales</taxon>
        <taxon>Pseudomonadaceae</taxon>
        <taxon>Pseudomonas</taxon>
    </lineage>
</organism>
<comment type="caution">
    <text evidence="2">The sequence shown here is derived from an EMBL/GenBank/DDBJ whole genome shotgun (WGS) entry which is preliminary data.</text>
</comment>
<protein>
    <submittedName>
        <fullName evidence="2">GNAT family N-acetyltransferase</fullName>
    </submittedName>
</protein>
<dbReference type="CDD" id="cd04301">
    <property type="entry name" value="NAT_SF"/>
    <property type="match status" value="1"/>
</dbReference>
<dbReference type="GO" id="GO:0008999">
    <property type="term" value="F:protein-N-terminal-alanine acetyltransferase activity"/>
    <property type="evidence" value="ECO:0007669"/>
    <property type="project" value="TreeGrafter"/>
</dbReference>
<evidence type="ECO:0000313" key="3">
    <source>
        <dbReference type="Proteomes" id="UP000233564"/>
    </source>
</evidence>